<evidence type="ECO:0000313" key="5">
    <source>
        <dbReference type="Proteomes" id="UP000185911"/>
    </source>
</evidence>
<sequence length="706" mass="73641">MKALRIVSILVGLIVALLVVGAVVLYAVFDGEKIKSEFSRVVLEQTQRKLVIAGTPKLSVWPNVGIALQGATLSEHASDAPFASLDSARISVAVMPLLSRQVQVRALELDGLKATAIKNKDGSLNIADLLGQDTVKANSQAADGPQGDAQPLQIDVNSIRLANVQLTWRDDKAGTRTDVSNLSLSTGTVRANSASQTASVDKLLLTIDGKTDGQAFELKLDAPRLNLSPQQSSADVINLSATLNAAARKADVKLTLNGVQGNAGKLSINTLSVKMDAKTGDSSVKGELTSPVAVNLAKQSVALSKLTGNLDIANPAMPMKKVTLPIQGALQFNGKAQTATLDLSTQFDESKIVAIVNVGEFNPLTLAFDLNIDKLNFDQYLPPKKATEVASNGAGGAGGAATPDALLDLAALKGQTVVGAIRIGAAQVSNLKLDKIKARITLADGKLDVAPLSMNLYGGSANGSLSVSANGNVISVKQTLAGISINPLMKDLMDKDLLEGRGNVALNITTHGATVEAMKKALGGTASLSLRDGAIKGINLAQTLRDAKVKLGMADSTQAANASQKTDFTELAASFKVANGVARNDDLSMKSPYIRLGGAGDIDVGNDRMNYLAKATVVTSAIGQGGAGLGQLKGLTVPVRVSGAFESLSYKIEWGAMLEDATKAQVDAKKAELKARLDEKVDEARTKAEDALKDNGWDRLKGLFGR</sequence>
<dbReference type="GO" id="GO:0005886">
    <property type="term" value="C:plasma membrane"/>
    <property type="evidence" value="ECO:0007669"/>
    <property type="project" value="TreeGrafter"/>
</dbReference>
<keyword evidence="2" id="KW-1133">Transmembrane helix</keyword>
<feature type="coiled-coil region" evidence="1">
    <location>
        <begin position="663"/>
        <end position="694"/>
    </location>
</feature>
<keyword evidence="5" id="KW-1185">Reference proteome</keyword>
<organism evidence="4 5">
    <name type="scientific">Rhodoferax antarcticus ANT.BR</name>
    <dbReference type="NCBI Taxonomy" id="1111071"/>
    <lineage>
        <taxon>Bacteria</taxon>
        <taxon>Pseudomonadati</taxon>
        <taxon>Pseudomonadota</taxon>
        <taxon>Betaproteobacteria</taxon>
        <taxon>Burkholderiales</taxon>
        <taxon>Comamonadaceae</taxon>
        <taxon>Rhodoferax</taxon>
    </lineage>
</organism>
<evidence type="ECO:0000313" key="4">
    <source>
        <dbReference type="EMBL" id="OLP04949.1"/>
    </source>
</evidence>
<keyword evidence="1" id="KW-0175">Coiled coil</keyword>
<evidence type="ECO:0000256" key="1">
    <source>
        <dbReference type="SAM" id="Coils"/>
    </source>
</evidence>
<feature type="transmembrane region" description="Helical" evidence="2">
    <location>
        <begin position="7"/>
        <end position="29"/>
    </location>
</feature>
<evidence type="ECO:0000256" key="2">
    <source>
        <dbReference type="SAM" id="Phobius"/>
    </source>
</evidence>
<dbReference type="RefSeq" id="WP_075587862.1">
    <property type="nucleotide sequence ID" value="NZ_MSYM01000018.1"/>
</dbReference>
<dbReference type="InterPro" id="IPR052894">
    <property type="entry name" value="AsmA-related"/>
</dbReference>
<dbReference type="GO" id="GO:0090313">
    <property type="term" value="P:regulation of protein targeting to membrane"/>
    <property type="evidence" value="ECO:0007669"/>
    <property type="project" value="TreeGrafter"/>
</dbReference>
<dbReference type="Proteomes" id="UP000185911">
    <property type="component" value="Unassembled WGS sequence"/>
</dbReference>
<keyword evidence="2" id="KW-0812">Transmembrane</keyword>
<gene>
    <name evidence="4" type="primary">asmA</name>
    <name evidence="4" type="ORF">BLL52_3769</name>
</gene>
<dbReference type="InterPro" id="IPR007844">
    <property type="entry name" value="AsmA"/>
</dbReference>
<reference evidence="4 5" key="1">
    <citation type="submission" date="2017-01" db="EMBL/GenBank/DDBJ databases">
        <title>Genome sequence of Rhodoferax antarcticus ANT.BR, a psychrophilic purple nonsulfur bacterium from an Antarctic microbial mat.</title>
        <authorList>
            <person name="Baker J."/>
            <person name="Riester C."/>
            <person name="Skinner B."/>
            <person name="Newell A."/>
            <person name="Swingley W."/>
            <person name="Madigan M."/>
            <person name="Jung D."/>
            <person name="Asao M."/>
            <person name="Chen M."/>
            <person name="Loughlin P."/>
            <person name="Pan H."/>
            <person name="Lin S."/>
            <person name="Li N."/>
            <person name="Shaw J."/>
            <person name="Prado M."/>
            <person name="Sherman C."/>
            <person name="Li X."/>
            <person name="Tang J."/>
            <person name="Blankenship R."/>
            <person name="Zhao T."/>
            <person name="Touchman J."/>
            <person name="Sattley M."/>
        </authorList>
    </citation>
    <scope>NUCLEOTIDE SEQUENCE [LARGE SCALE GENOMIC DNA]</scope>
    <source>
        <strain evidence="4 5">ANT.BR</strain>
    </source>
</reference>
<keyword evidence="2" id="KW-0472">Membrane</keyword>
<accession>A0A1Q8YAL3</accession>
<dbReference type="PANTHER" id="PTHR30441:SF4">
    <property type="entry name" value="PROTEIN ASMA"/>
    <property type="match status" value="1"/>
</dbReference>
<dbReference type="PANTHER" id="PTHR30441">
    <property type="entry name" value="DUF748 DOMAIN-CONTAINING PROTEIN"/>
    <property type="match status" value="1"/>
</dbReference>
<evidence type="ECO:0000259" key="3">
    <source>
        <dbReference type="Pfam" id="PF05170"/>
    </source>
</evidence>
<dbReference type="AlphaFoldDB" id="A0A1Q8YAL3"/>
<name>A0A1Q8YAL3_9BURK</name>
<comment type="caution">
    <text evidence="4">The sequence shown here is derived from an EMBL/GenBank/DDBJ whole genome shotgun (WGS) entry which is preliminary data.</text>
</comment>
<protein>
    <submittedName>
        <fullName evidence="4">AsmA family protein</fullName>
    </submittedName>
</protein>
<dbReference type="Pfam" id="PF05170">
    <property type="entry name" value="AsmA"/>
    <property type="match status" value="1"/>
</dbReference>
<feature type="domain" description="AsmA" evidence="3">
    <location>
        <begin position="2"/>
        <end position="586"/>
    </location>
</feature>
<dbReference type="EMBL" id="MSYM01000018">
    <property type="protein sequence ID" value="OLP04949.1"/>
    <property type="molecule type" value="Genomic_DNA"/>
</dbReference>
<proteinExistence type="predicted"/>